<comment type="caution">
    <text evidence="1">The sequence shown here is derived from an EMBL/GenBank/DDBJ whole genome shotgun (WGS) entry which is preliminary data.</text>
</comment>
<name>A0A8X6UG38_NEPPI</name>
<protein>
    <submittedName>
        <fullName evidence="1">Uncharacterized protein</fullName>
    </submittedName>
</protein>
<dbReference type="Proteomes" id="UP000887013">
    <property type="component" value="Unassembled WGS sequence"/>
</dbReference>
<evidence type="ECO:0000313" key="2">
    <source>
        <dbReference type="Proteomes" id="UP000887013"/>
    </source>
</evidence>
<evidence type="ECO:0000313" key="1">
    <source>
        <dbReference type="EMBL" id="GFU29305.1"/>
    </source>
</evidence>
<sequence length="111" mass="12644">MIKESSFTSGKGRLKQLNILFAEFLLASTCAPIRDSCYLRTHKERYTLTEWSVQEGRTSLVSGDYPLEIILICFKVEPTFVVLGKGLMNGRRPLVCALCRQANYSEFFVKL</sequence>
<dbReference type="AlphaFoldDB" id="A0A8X6UG38"/>
<organism evidence="1 2">
    <name type="scientific">Nephila pilipes</name>
    <name type="common">Giant wood spider</name>
    <name type="synonym">Nephila maculata</name>
    <dbReference type="NCBI Taxonomy" id="299642"/>
    <lineage>
        <taxon>Eukaryota</taxon>
        <taxon>Metazoa</taxon>
        <taxon>Ecdysozoa</taxon>
        <taxon>Arthropoda</taxon>
        <taxon>Chelicerata</taxon>
        <taxon>Arachnida</taxon>
        <taxon>Araneae</taxon>
        <taxon>Araneomorphae</taxon>
        <taxon>Entelegynae</taxon>
        <taxon>Araneoidea</taxon>
        <taxon>Nephilidae</taxon>
        <taxon>Nephila</taxon>
    </lineage>
</organism>
<reference evidence="1" key="1">
    <citation type="submission" date="2020-08" db="EMBL/GenBank/DDBJ databases">
        <title>Multicomponent nature underlies the extraordinary mechanical properties of spider dragline silk.</title>
        <authorList>
            <person name="Kono N."/>
            <person name="Nakamura H."/>
            <person name="Mori M."/>
            <person name="Yoshida Y."/>
            <person name="Ohtoshi R."/>
            <person name="Malay A.D."/>
            <person name="Moran D.A.P."/>
            <person name="Tomita M."/>
            <person name="Numata K."/>
            <person name="Arakawa K."/>
        </authorList>
    </citation>
    <scope>NUCLEOTIDE SEQUENCE</scope>
</reference>
<accession>A0A8X6UG38</accession>
<keyword evidence="2" id="KW-1185">Reference proteome</keyword>
<gene>
    <name evidence="1" type="ORF">NPIL_297121</name>
</gene>
<proteinExistence type="predicted"/>
<dbReference type="EMBL" id="BMAW01129190">
    <property type="protein sequence ID" value="GFU29305.1"/>
    <property type="molecule type" value="Genomic_DNA"/>
</dbReference>